<protein>
    <submittedName>
        <fullName evidence="1">Uncharacterized protein</fullName>
    </submittedName>
</protein>
<dbReference type="AlphaFoldDB" id="A0A8I2YJ89"/>
<dbReference type="EMBL" id="JAGFBS010000024">
    <property type="protein sequence ID" value="KAG6372915.1"/>
    <property type="molecule type" value="Genomic_DNA"/>
</dbReference>
<organism evidence="1 2">
    <name type="scientific">Boletus reticuloceps</name>
    <dbReference type="NCBI Taxonomy" id="495285"/>
    <lineage>
        <taxon>Eukaryota</taxon>
        <taxon>Fungi</taxon>
        <taxon>Dikarya</taxon>
        <taxon>Basidiomycota</taxon>
        <taxon>Agaricomycotina</taxon>
        <taxon>Agaricomycetes</taxon>
        <taxon>Agaricomycetidae</taxon>
        <taxon>Boletales</taxon>
        <taxon>Boletineae</taxon>
        <taxon>Boletaceae</taxon>
        <taxon>Boletoideae</taxon>
        <taxon>Boletus</taxon>
    </lineage>
</organism>
<proteinExistence type="predicted"/>
<comment type="caution">
    <text evidence="1">The sequence shown here is derived from an EMBL/GenBank/DDBJ whole genome shotgun (WGS) entry which is preliminary data.</text>
</comment>
<sequence>MQNSTPGVLHSIYTPVPSIFSGGYFCSYDTMHLTWGVLVMQNLNQKGSLTNDHCAGYLRMLCRMVISLRY</sequence>
<gene>
    <name evidence="1" type="ORF">JVT61DRAFT_6938</name>
</gene>
<name>A0A8I2YJ89_9AGAM</name>
<accession>A0A8I2YJ89</accession>
<keyword evidence="2" id="KW-1185">Reference proteome</keyword>
<dbReference type="Proteomes" id="UP000683000">
    <property type="component" value="Unassembled WGS sequence"/>
</dbReference>
<reference evidence="1" key="1">
    <citation type="submission" date="2021-03" db="EMBL/GenBank/DDBJ databases">
        <title>Evolutionary innovations through gain and loss of genes in the ectomycorrhizal Boletales.</title>
        <authorList>
            <person name="Wu G."/>
            <person name="Miyauchi S."/>
            <person name="Morin E."/>
            <person name="Yang Z.-L."/>
            <person name="Xu J."/>
            <person name="Martin F.M."/>
        </authorList>
    </citation>
    <scope>NUCLEOTIDE SEQUENCE</scope>
    <source>
        <strain evidence="1">BR01</strain>
    </source>
</reference>
<evidence type="ECO:0000313" key="1">
    <source>
        <dbReference type="EMBL" id="KAG6372915.1"/>
    </source>
</evidence>
<evidence type="ECO:0000313" key="2">
    <source>
        <dbReference type="Proteomes" id="UP000683000"/>
    </source>
</evidence>